<dbReference type="GO" id="GO:0008233">
    <property type="term" value="F:peptidase activity"/>
    <property type="evidence" value="ECO:0007669"/>
    <property type="project" value="InterPro"/>
</dbReference>
<feature type="transmembrane region" description="Helical" evidence="1">
    <location>
        <begin position="81"/>
        <end position="99"/>
    </location>
</feature>
<gene>
    <name evidence="2" type="ORF">GCM10025751_07860</name>
</gene>
<reference evidence="2 3" key="1">
    <citation type="journal article" date="2019" name="Int. J. Syst. Evol. Microbiol.">
        <title>The Global Catalogue of Microorganisms (GCM) 10K type strain sequencing project: providing services to taxonomists for standard genome sequencing and annotation.</title>
        <authorList>
            <consortium name="The Broad Institute Genomics Platform"/>
            <consortium name="The Broad Institute Genome Sequencing Center for Infectious Disease"/>
            <person name="Wu L."/>
            <person name="Ma J."/>
        </authorList>
    </citation>
    <scope>NUCLEOTIDE SEQUENCE [LARGE SCALE GENOMIC DNA]</scope>
    <source>
        <strain evidence="2 3">JCM 17504</strain>
    </source>
</reference>
<dbReference type="EMBL" id="BAABKX010000001">
    <property type="protein sequence ID" value="GAA5043311.1"/>
    <property type="molecule type" value="Genomic_DNA"/>
</dbReference>
<accession>A0AAV3UD69</accession>
<sequence>MVLAVLLFLTPLFLGVWAGLLSQPVVGIFVLASVVPAFLLAMFIRHTDSFQTVPKTPLAIMFSLGLVLTIFARLVETALQPAFQLVPLVGTVLFYYLIVAAAEETSKWLAVRIYSFRTTYLNTAIDGAVFGAFAGLGFATVKISSTS</sequence>
<dbReference type="Proteomes" id="UP001501729">
    <property type="component" value="Unassembled WGS sequence"/>
</dbReference>
<feature type="transmembrane region" description="Helical" evidence="1">
    <location>
        <begin position="28"/>
        <end position="44"/>
    </location>
</feature>
<dbReference type="PANTHER" id="PTHR36844:SF1">
    <property type="entry name" value="PROTEASE PRSW"/>
    <property type="match status" value="1"/>
</dbReference>
<evidence type="ECO:0000313" key="3">
    <source>
        <dbReference type="Proteomes" id="UP001501729"/>
    </source>
</evidence>
<dbReference type="RefSeq" id="WP_265338396.1">
    <property type="nucleotide sequence ID" value="NZ_BAABKX010000001.1"/>
</dbReference>
<feature type="transmembrane region" description="Helical" evidence="1">
    <location>
        <begin position="56"/>
        <end position="75"/>
    </location>
</feature>
<dbReference type="InterPro" id="IPR026898">
    <property type="entry name" value="PrsW"/>
</dbReference>
<comment type="caution">
    <text evidence="2">The sequence shown here is derived from an EMBL/GenBank/DDBJ whole genome shotgun (WGS) entry which is preliminary data.</text>
</comment>
<keyword evidence="1" id="KW-0812">Transmembrane</keyword>
<dbReference type="AlphaFoldDB" id="A0AAV3UD69"/>
<evidence type="ECO:0000256" key="1">
    <source>
        <dbReference type="SAM" id="Phobius"/>
    </source>
</evidence>
<keyword evidence="3" id="KW-1185">Reference proteome</keyword>
<dbReference type="GeneID" id="76380108"/>
<feature type="transmembrane region" description="Helical" evidence="1">
    <location>
        <begin position="120"/>
        <end position="141"/>
    </location>
</feature>
<protein>
    <submittedName>
        <fullName evidence="2">Uncharacterized protein</fullName>
    </submittedName>
</protein>
<proteinExistence type="predicted"/>
<dbReference type="Pfam" id="PF13367">
    <property type="entry name" value="PrsW-protease"/>
    <property type="match status" value="1"/>
</dbReference>
<organism evidence="2 3">
    <name type="scientific">Haladaptatus pallidirubidus</name>
    <dbReference type="NCBI Taxonomy" id="1008152"/>
    <lineage>
        <taxon>Archaea</taxon>
        <taxon>Methanobacteriati</taxon>
        <taxon>Methanobacteriota</taxon>
        <taxon>Stenosarchaea group</taxon>
        <taxon>Halobacteria</taxon>
        <taxon>Halobacteriales</taxon>
        <taxon>Haladaptataceae</taxon>
        <taxon>Haladaptatus</taxon>
    </lineage>
</organism>
<keyword evidence="1" id="KW-1133">Transmembrane helix</keyword>
<name>A0AAV3UD69_9EURY</name>
<keyword evidence="1" id="KW-0472">Membrane</keyword>
<evidence type="ECO:0000313" key="2">
    <source>
        <dbReference type="EMBL" id="GAA5043311.1"/>
    </source>
</evidence>
<dbReference type="PANTHER" id="PTHR36844">
    <property type="entry name" value="PROTEASE PRSW"/>
    <property type="match status" value="1"/>
</dbReference>